<organism evidence="12 13">
    <name type="scientific">Gossypium hirsutum</name>
    <name type="common">Upland cotton</name>
    <name type="synonym">Gossypium mexicanum</name>
    <dbReference type="NCBI Taxonomy" id="3635"/>
    <lineage>
        <taxon>Eukaryota</taxon>
        <taxon>Viridiplantae</taxon>
        <taxon>Streptophyta</taxon>
        <taxon>Embryophyta</taxon>
        <taxon>Tracheophyta</taxon>
        <taxon>Spermatophyta</taxon>
        <taxon>Magnoliopsida</taxon>
        <taxon>eudicotyledons</taxon>
        <taxon>Gunneridae</taxon>
        <taxon>Pentapetalae</taxon>
        <taxon>rosids</taxon>
        <taxon>malvids</taxon>
        <taxon>Malvales</taxon>
        <taxon>Malvaceae</taxon>
        <taxon>Malvoideae</taxon>
        <taxon>Gossypium</taxon>
    </lineage>
</organism>
<feature type="compositionally biased region" description="Basic and acidic residues" evidence="10">
    <location>
        <begin position="46"/>
        <end position="57"/>
    </location>
</feature>
<dbReference type="Pfam" id="PF00069">
    <property type="entry name" value="Pkinase"/>
    <property type="match status" value="1"/>
</dbReference>
<comment type="catalytic activity">
    <reaction evidence="8">
        <text>L-seryl-[protein] + ATP = O-phospho-L-seryl-[protein] + ADP + H(+)</text>
        <dbReference type="Rhea" id="RHEA:17989"/>
        <dbReference type="Rhea" id="RHEA-COMP:9863"/>
        <dbReference type="Rhea" id="RHEA-COMP:11604"/>
        <dbReference type="ChEBI" id="CHEBI:15378"/>
        <dbReference type="ChEBI" id="CHEBI:29999"/>
        <dbReference type="ChEBI" id="CHEBI:30616"/>
        <dbReference type="ChEBI" id="CHEBI:83421"/>
        <dbReference type="ChEBI" id="CHEBI:456216"/>
        <dbReference type="EC" id="2.7.11.25"/>
    </reaction>
</comment>
<dbReference type="Gene3D" id="1.10.510.10">
    <property type="entry name" value="Transferase(Phosphotransferase) domain 1"/>
    <property type="match status" value="1"/>
</dbReference>
<comment type="similarity">
    <text evidence="1">Belongs to the protein kinase superfamily. STE Ser/Thr protein kinase family. MAP kinase kinase kinase subfamily.</text>
</comment>
<feature type="compositionally biased region" description="Low complexity" evidence="10">
    <location>
        <begin position="124"/>
        <end position="144"/>
    </location>
</feature>
<protein>
    <recommendedName>
        <fullName evidence="2">mitogen-activated protein kinase kinase kinase</fullName>
        <ecNumber evidence="2">2.7.11.25</ecNumber>
    </recommendedName>
</protein>
<dbReference type="GeneID" id="107910418"/>
<feature type="domain" description="Protein kinase" evidence="11">
    <location>
        <begin position="227"/>
        <end position="462"/>
    </location>
</feature>
<feature type="region of interest" description="Disordered" evidence="10">
    <location>
        <begin position="192"/>
        <end position="231"/>
    </location>
</feature>
<feature type="binding site" evidence="9">
    <location>
        <position position="256"/>
    </location>
    <ligand>
        <name>ATP</name>
        <dbReference type="ChEBI" id="CHEBI:30616"/>
    </ligand>
</feature>
<feature type="region of interest" description="Disordered" evidence="10">
    <location>
        <begin position="98"/>
        <end position="151"/>
    </location>
</feature>
<feature type="compositionally biased region" description="Pro residues" evidence="10">
    <location>
        <begin position="209"/>
        <end position="218"/>
    </location>
</feature>
<keyword evidence="5 13" id="KW-0418">Kinase</keyword>
<dbReference type="PANTHER" id="PTHR48016">
    <property type="entry name" value="MAP KINASE KINASE KINASE SSK2-RELATED-RELATED"/>
    <property type="match status" value="1"/>
</dbReference>
<keyword evidence="6 9" id="KW-0067">ATP-binding</keyword>
<reference evidence="13" key="2">
    <citation type="submission" date="2025-08" db="UniProtKB">
        <authorList>
            <consortium name="RefSeq"/>
        </authorList>
    </citation>
    <scope>IDENTIFICATION</scope>
</reference>
<feature type="region of interest" description="Disordered" evidence="10">
    <location>
        <begin position="42"/>
        <end position="68"/>
    </location>
</feature>
<sequence>MLSVNHYINQCVHKEQLQPKTYLVLSHTVLYYMEEKSMKKTYTTRNNDKHSMEKPNGLHEAAAVSKKSPRNSYDIEVHPISFHGCSVLWDSDSDLGSKSREKKAYPLPQPSASSCRASMESHQRGSSFGSERVSVSSFTSNESSSSDDDDIHGDFSSFRVYEENNSNLWSKGSNSGSKASYMHQSPRYLSPWDATLESPTEKHPCHRLPLPPPTSPNKPPKKSPSKWKKGKLLGRGTFGHVFAGFNSENGTMCAVKEVKVIKDDQTSKECLKQLNQGSDKLSVYLEYASGGSVHKLLGEYGPFKEPVIRSYTRQILSGLAYLHARNTVHRDIKGANILVDPNGEIKLADFGMAKHMTSCSSMLSFKGSPYWMAPEVIMNAHGYSLAVDIWSLGCTVLEMATSKPPWSQYEGVAAIFKIANSKGFPDIPNNLSKDAQNFIKLCLQREPTARPTALKLLQHPFVQDQSMVEPTKFNLVDDRRRPSKGSWDEISLASSLPESPCSNSTQQCKSACGSSHRSSYQTSY</sequence>
<dbReference type="AlphaFoldDB" id="A0A1U8JYB2"/>
<keyword evidence="3" id="KW-0808">Transferase</keyword>
<evidence type="ECO:0000256" key="1">
    <source>
        <dbReference type="ARBA" id="ARBA00006529"/>
    </source>
</evidence>
<dbReference type="Proteomes" id="UP000818029">
    <property type="component" value="Chromosome D02"/>
</dbReference>
<gene>
    <name evidence="13" type="primary">LOC107910418</name>
</gene>
<evidence type="ECO:0000256" key="7">
    <source>
        <dbReference type="ARBA" id="ARBA00047559"/>
    </source>
</evidence>
<dbReference type="PANTHER" id="PTHR48016:SF11">
    <property type="entry name" value="PROTEIN KINASE DOMAIN-CONTAINING PROTEIN"/>
    <property type="match status" value="1"/>
</dbReference>
<keyword evidence="4 9" id="KW-0547">Nucleotide-binding</keyword>
<dbReference type="GO" id="GO:0004709">
    <property type="term" value="F:MAP kinase kinase kinase activity"/>
    <property type="evidence" value="ECO:0007669"/>
    <property type="project" value="UniProtKB-EC"/>
</dbReference>
<dbReference type="PROSITE" id="PS00107">
    <property type="entry name" value="PROTEIN_KINASE_ATP"/>
    <property type="match status" value="1"/>
</dbReference>
<evidence type="ECO:0000256" key="4">
    <source>
        <dbReference type="ARBA" id="ARBA00022741"/>
    </source>
</evidence>
<dbReference type="GO" id="GO:0005524">
    <property type="term" value="F:ATP binding"/>
    <property type="evidence" value="ECO:0007669"/>
    <property type="project" value="UniProtKB-UniRule"/>
</dbReference>
<dbReference type="PROSITE" id="PS50011">
    <property type="entry name" value="PROTEIN_KINASE_DOM"/>
    <property type="match status" value="1"/>
</dbReference>
<comment type="catalytic activity">
    <reaction evidence="7">
        <text>L-threonyl-[protein] + ATP = O-phospho-L-threonyl-[protein] + ADP + H(+)</text>
        <dbReference type="Rhea" id="RHEA:46608"/>
        <dbReference type="Rhea" id="RHEA-COMP:11060"/>
        <dbReference type="Rhea" id="RHEA-COMP:11605"/>
        <dbReference type="ChEBI" id="CHEBI:15378"/>
        <dbReference type="ChEBI" id="CHEBI:30013"/>
        <dbReference type="ChEBI" id="CHEBI:30616"/>
        <dbReference type="ChEBI" id="CHEBI:61977"/>
        <dbReference type="ChEBI" id="CHEBI:456216"/>
        <dbReference type="EC" id="2.7.11.25"/>
    </reaction>
</comment>
<dbReference type="GO" id="GO:0005737">
    <property type="term" value="C:cytoplasm"/>
    <property type="evidence" value="ECO:0007669"/>
    <property type="project" value="TreeGrafter"/>
</dbReference>
<evidence type="ECO:0000313" key="12">
    <source>
        <dbReference type="Proteomes" id="UP000818029"/>
    </source>
</evidence>
<reference evidence="12" key="1">
    <citation type="journal article" date="2020" name="Nat. Genet.">
        <title>Genomic diversifications of five Gossypium allopolyploid species and their impact on cotton improvement.</title>
        <authorList>
            <person name="Chen Z.J."/>
            <person name="Sreedasyam A."/>
            <person name="Ando A."/>
            <person name="Song Q."/>
            <person name="De Santiago L.M."/>
            <person name="Hulse-Kemp A.M."/>
            <person name="Ding M."/>
            <person name="Ye W."/>
            <person name="Kirkbride R.C."/>
            <person name="Jenkins J."/>
            <person name="Plott C."/>
            <person name="Lovell J."/>
            <person name="Lin Y.M."/>
            <person name="Vaughn R."/>
            <person name="Liu B."/>
            <person name="Simpson S."/>
            <person name="Scheffler B.E."/>
            <person name="Wen L."/>
            <person name="Saski C.A."/>
            <person name="Grover C.E."/>
            <person name="Hu G."/>
            <person name="Conover J.L."/>
            <person name="Carlson J.W."/>
            <person name="Shu S."/>
            <person name="Boston L.B."/>
            <person name="Williams M."/>
            <person name="Peterson D.G."/>
            <person name="McGee K."/>
            <person name="Jones D.C."/>
            <person name="Wendel J.F."/>
            <person name="Stelly D.M."/>
            <person name="Grimwood J."/>
            <person name="Schmutz J."/>
        </authorList>
    </citation>
    <scope>NUCLEOTIDE SEQUENCE [LARGE SCALE GENOMIC DNA]</scope>
    <source>
        <strain evidence="12">cv. TM-1</strain>
    </source>
</reference>
<evidence type="ECO:0000259" key="11">
    <source>
        <dbReference type="PROSITE" id="PS50011"/>
    </source>
</evidence>
<dbReference type="InterPro" id="IPR050538">
    <property type="entry name" value="MAP_kinase_kinase_kinase"/>
</dbReference>
<feature type="compositionally biased region" description="Basic residues" evidence="10">
    <location>
        <begin position="219"/>
        <end position="231"/>
    </location>
</feature>
<evidence type="ECO:0000256" key="5">
    <source>
        <dbReference type="ARBA" id="ARBA00022777"/>
    </source>
</evidence>
<evidence type="ECO:0000256" key="2">
    <source>
        <dbReference type="ARBA" id="ARBA00012406"/>
    </source>
</evidence>
<accession>A0A1U8JYB2</accession>
<proteinExistence type="inferred from homology"/>
<dbReference type="RefSeq" id="XP_016693738.2">
    <property type="nucleotide sequence ID" value="XM_016838249.2"/>
</dbReference>
<name>A0A1U8JYB2_GOSHI</name>
<dbReference type="EC" id="2.7.11.25" evidence="2"/>
<feature type="region of interest" description="Disordered" evidence="10">
    <location>
        <begin position="495"/>
        <end position="524"/>
    </location>
</feature>
<keyword evidence="12" id="KW-1185">Reference proteome</keyword>
<dbReference type="SMART" id="SM00220">
    <property type="entry name" value="S_TKc"/>
    <property type="match status" value="1"/>
</dbReference>
<evidence type="ECO:0000256" key="3">
    <source>
        <dbReference type="ARBA" id="ARBA00022679"/>
    </source>
</evidence>
<evidence type="ECO:0000313" key="13">
    <source>
        <dbReference type="RefSeq" id="XP_016693738.2"/>
    </source>
</evidence>
<evidence type="ECO:0000256" key="6">
    <source>
        <dbReference type="ARBA" id="ARBA00022840"/>
    </source>
</evidence>
<evidence type="ECO:0000256" key="8">
    <source>
        <dbReference type="ARBA" id="ARBA00048329"/>
    </source>
</evidence>
<dbReference type="SUPFAM" id="SSF56112">
    <property type="entry name" value="Protein kinase-like (PK-like)"/>
    <property type="match status" value="1"/>
</dbReference>
<dbReference type="InterPro" id="IPR017441">
    <property type="entry name" value="Protein_kinase_ATP_BS"/>
</dbReference>
<dbReference type="InterPro" id="IPR000719">
    <property type="entry name" value="Prot_kinase_dom"/>
</dbReference>
<evidence type="ECO:0000256" key="10">
    <source>
        <dbReference type="SAM" id="MobiDB-lite"/>
    </source>
</evidence>
<evidence type="ECO:0000256" key="9">
    <source>
        <dbReference type="PROSITE-ProRule" id="PRU10141"/>
    </source>
</evidence>
<dbReference type="InterPro" id="IPR011009">
    <property type="entry name" value="Kinase-like_dom_sf"/>
</dbReference>